<dbReference type="EMBL" id="HBHW01037215">
    <property type="protein sequence ID" value="CAE0060553.1"/>
    <property type="molecule type" value="Transcribed_RNA"/>
</dbReference>
<evidence type="ECO:0000313" key="3">
    <source>
        <dbReference type="EMBL" id="CAE0060547.1"/>
    </source>
</evidence>
<evidence type="ECO:0000313" key="6">
    <source>
        <dbReference type="EMBL" id="CAE0060553.1"/>
    </source>
</evidence>
<keyword evidence="1" id="KW-1133">Transmembrane helix</keyword>
<keyword evidence="1" id="KW-0812">Transmembrane</keyword>
<accession>A0A7S3A3N6</accession>
<dbReference type="EMBL" id="HBHW01037208">
    <property type="protein sequence ID" value="CAE0060546.1"/>
    <property type="molecule type" value="Transcribed_RNA"/>
</dbReference>
<evidence type="ECO:0000313" key="2">
    <source>
        <dbReference type="EMBL" id="CAE0060546.1"/>
    </source>
</evidence>
<dbReference type="AlphaFoldDB" id="A0A7S3A3N6"/>
<evidence type="ECO:0000313" key="4">
    <source>
        <dbReference type="EMBL" id="CAE0060549.1"/>
    </source>
</evidence>
<dbReference type="EMBL" id="HBHW01037213">
    <property type="protein sequence ID" value="CAE0060551.1"/>
    <property type="molecule type" value="Transcribed_RNA"/>
</dbReference>
<dbReference type="EMBL" id="HBHW01037211">
    <property type="protein sequence ID" value="CAE0060549.1"/>
    <property type="molecule type" value="Transcribed_RNA"/>
</dbReference>
<evidence type="ECO:0000313" key="5">
    <source>
        <dbReference type="EMBL" id="CAE0060551.1"/>
    </source>
</evidence>
<gene>
    <name evidence="2" type="ORF">RMAR00112_LOCUS28612</name>
    <name evidence="3" type="ORF">RMAR00112_LOCUS28613</name>
    <name evidence="4" type="ORF">RMAR00112_LOCUS28615</name>
    <name evidence="5" type="ORF">RMAR00112_LOCUS28617</name>
    <name evidence="6" type="ORF">RMAR00112_LOCUS28619</name>
</gene>
<feature type="transmembrane region" description="Helical" evidence="1">
    <location>
        <begin position="88"/>
        <end position="115"/>
    </location>
</feature>
<evidence type="ECO:0000256" key="1">
    <source>
        <dbReference type="SAM" id="Phobius"/>
    </source>
</evidence>
<proteinExistence type="predicted"/>
<reference evidence="6" key="1">
    <citation type="submission" date="2021-01" db="EMBL/GenBank/DDBJ databases">
        <authorList>
            <person name="Corre E."/>
            <person name="Pelletier E."/>
            <person name="Niang G."/>
            <person name="Scheremetjew M."/>
            <person name="Finn R."/>
            <person name="Kale V."/>
            <person name="Holt S."/>
            <person name="Cochrane G."/>
            <person name="Meng A."/>
            <person name="Brown T."/>
            <person name="Cohen L."/>
        </authorList>
    </citation>
    <scope>NUCLEOTIDE SEQUENCE</scope>
    <source>
        <strain evidence="6">CCMP 769</strain>
    </source>
</reference>
<sequence length="380" mass="41261">MGCMGRNVNMPAFMLGFSGLGSSSLRLREGWSMVGGHARKLPGNLRPLCIHGSQGVRRMRREVRMGMVPFNVPSSLILASTVPKALPWAAVGTVTFSVVAALIVLLRASATVALLRKLTSAIARTVLRLQSTTEPIAEGPLADSGVSESTTTPFKSAVLGATLPSPLSEKQAVHNGKPAAEEVREPLETPAPVGQRTVGENTMNEDVSASLRKPLSPGELAELNITDEQYMQLSGEEKANMLRQEMQKQWLETLEERGLTEDDLGPEKLVFSAEGIRRAVRRPLKTQNEADGEDGRNWKSITLTIPVPMGLLVFAERLNGQLAVVGLVICFLRQVLEPGHPLFTEQLLQAVQLIFLLPMILQSSLSNVQVDDVQNLPLNL</sequence>
<name>A0A7S3A3N6_9RHOD</name>
<dbReference type="EMBL" id="HBHW01037209">
    <property type="protein sequence ID" value="CAE0060547.1"/>
    <property type="molecule type" value="Transcribed_RNA"/>
</dbReference>
<keyword evidence="1" id="KW-0472">Membrane</keyword>
<organism evidence="6">
    <name type="scientific">Rhodosorus marinus</name>
    <dbReference type="NCBI Taxonomy" id="101924"/>
    <lineage>
        <taxon>Eukaryota</taxon>
        <taxon>Rhodophyta</taxon>
        <taxon>Stylonematophyceae</taxon>
        <taxon>Stylonematales</taxon>
        <taxon>Stylonemataceae</taxon>
        <taxon>Rhodosorus</taxon>
    </lineage>
</organism>
<protein>
    <submittedName>
        <fullName evidence="6">Uncharacterized protein</fullName>
    </submittedName>
</protein>
<feature type="transmembrane region" description="Helical" evidence="1">
    <location>
        <begin position="63"/>
        <end position="82"/>
    </location>
</feature>